<evidence type="ECO:0000256" key="2">
    <source>
        <dbReference type="ARBA" id="ARBA00005609"/>
    </source>
</evidence>
<dbReference type="GO" id="GO:0052723">
    <property type="term" value="F:inositol hexakisphosphate 1-kinase activity"/>
    <property type="evidence" value="ECO:0007669"/>
    <property type="project" value="UniProtKB-ARBA"/>
</dbReference>
<dbReference type="PANTHER" id="PTHR12750">
    <property type="entry name" value="DIPHOSPHOINOSITOL PENTAKISPHOSPHATE KINASE"/>
    <property type="match status" value="1"/>
</dbReference>
<keyword evidence="8 15" id="KW-0418">Kinase</keyword>
<evidence type="ECO:0000256" key="1">
    <source>
        <dbReference type="ARBA" id="ARBA00004245"/>
    </source>
</evidence>
<comment type="caution">
    <text evidence="18">The sequence shown here is derived from an EMBL/GenBank/DDBJ whole genome shotgun (WGS) entry which is preliminary data.</text>
</comment>
<evidence type="ECO:0000256" key="13">
    <source>
        <dbReference type="ARBA" id="ARBA00071668"/>
    </source>
</evidence>
<evidence type="ECO:0000256" key="15">
    <source>
        <dbReference type="RuleBase" id="RU365032"/>
    </source>
</evidence>
<organism evidence="18 19">
    <name type="scientific">Dimargaris verticillata</name>
    <dbReference type="NCBI Taxonomy" id="2761393"/>
    <lineage>
        <taxon>Eukaryota</taxon>
        <taxon>Fungi</taxon>
        <taxon>Fungi incertae sedis</taxon>
        <taxon>Zoopagomycota</taxon>
        <taxon>Kickxellomycotina</taxon>
        <taxon>Dimargaritomycetes</taxon>
        <taxon>Dimargaritales</taxon>
        <taxon>Dimargaritaceae</taxon>
        <taxon>Dimargaris</taxon>
    </lineage>
</organism>
<evidence type="ECO:0000256" key="8">
    <source>
        <dbReference type="ARBA" id="ARBA00022777"/>
    </source>
</evidence>
<dbReference type="GO" id="GO:0005856">
    <property type="term" value="C:cytoskeleton"/>
    <property type="evidence" value="ECO:0007669"/>
    <property type="project" value="UniProtKB-SubCell"/>
</dbReference>
<evidence type="ECO:0000256" key="6">
    <source>
        <dbReference type="ARBA" id="ARBA00022679"/>
    </source>
</evidence>
<feature type="domain" description="ATP-grasp" evidence="17">
    <location>
        <begin position="149"/>
        <end position="356"/>
    </location>
</feature>
<evidence type="ECO:0000256" key="11">
    <source>
        <dbReference type="ARBA" id="ARBA00033696"/>
    </source>
</evidence>
<feature type="compositionally biased region" description="Low complexity" evidence="16">
    <location>
        <begin position="819"/>
        <end position="830"/>
    </location>
</feature>
<keyword evidence="19" id="KW-1185">Reference proteome</keyword>
<evidence type="ECO:0000256" key="9">
    <source>
        <dbReference type="ARBA" id="ARBA00022840"/>
    </source>
</evidence>
<accession>A0A9W8B5N1</accession>
<evidence type="ECO:0000256" key="16">
    <source>
        <dbReference type="SAM" id="MobiDB-lite"/>
    </source>
</evidence>
<evidence type="ECO:0000256" key="7">
    <source>
        <dbReference type="ARBA" id="ARBA00022741"/>
    </source>
</evidence>
<dbReference type="PANTHER" id="PTHR12750:SF9">
    <property type="entry name" value="INOSITOL HEXAKISPHOSPHATE AND DIPHOSPHOINOSITOL-PENTAKISPHOSPHATE KINASE"/>
    <property type="match status" value="1"/>
</dbReference>
<dbReference type="SUPFAM" id="SSF53254">
    <property type="entry name" value="Phosphoglycerate mutase-like"/>
    <property type="match status" value="1"/>
</dbReference>
<dbReference type="Gene3D" id="3.30.470.20">
    <property type="entry name" value="ATP-grasp fold, B domain"/>
    <property type="match status" value="1"/>
</dbReference>
<feature type="region of interest" description="Disordered" evidence="16">
    <location>
        <begin position="738"/>
        <end position="765"/>
    </location>
</feature>
<evidence type="ECO:0000259" key="17">
    <source>
        <dbReference type="PROSITE" id="PS50975"/>
    </source>
</evidence>
<evidence type="ECO:0000256" key="4">
    <source>
        <dbReference type="ARBA" id="ARBA00022490"/>
    </source>
</evidence>
<dbReference type="GO" id="GO:0046872">
    <property type="term" value="F:metal ion binding"/>
    <property type="evidence" value="ECO:0007669"/>
    <property type="project" value="InterPro"/>
</dbReference>
<dbReference type="FunFam" id="3.40.50.11950:FF:000002">
    <property type="entry name" value="Inositol hexakisphosphate and diphosphoinositol-pentakisphosphate kinase"/>
    <property type="match status" value="1"/>
</dbReference>
<feature type="compositionally biased region" description="Basic residues" evidence="16">
    <location>
        <begin position="831"/>
        <end position="842"/>
    </location>
</feature>
<dbReference type="EMBL" id="JANBQB010000060">
    <property type="protein sequence ID" value="KAJ1983322.1"/>
    <property type="molecule type" value="Genomic_DNA"/>
</dbReference>
<keyword evidence="7 14" id="KW-0547">Nucleotide-binding</keyword>
<dbReference type="Pfam" id="PF08443">
    <property type="entry name" value="RimK"/>
    <property type="match status" value="1"/>
</dbReference>
<dbReference type="InterPro" id="IPR037446">
    <property type="entry name" value="His_Pase_VIP1"/>
</dbReference>
<dbReference type="AlphaFoldDB" id="A0A9W8B5N1"/>
<evidence type="ECO:0000256" key="10">
    <source>
        <dbReference type="ARBA" id="ARBA00023212"/>
    </source>
</evidence>
<gene>
    <name evidence="18" type="primary">VIP1</name>
    <name evidence="18" type="ORF">H4R34_001345</name>
</gene>
<dbReference type="GO" id="GO:0006020">
    <property type="term" value="P:inositol metabolic process"/>
    <property type="evidence" value="ECO:0007669"/>
    <property type="project" value="TreeGrafter"/>
</dbReference>
<dbReference type="EC" id="2.7.4.24" evidence="3 15"/>
<evidence type="ECO:0000313" key="18">
    <source>
        <dbReference type="EMBL" id="KAJ1983322.1"/>
    </source>
</evidence>
<proteinExistence type="inferred from homology"/>
<keyword evidence="6 15" id="KW-0808">Transferase</keyword>
<evidence type="ECO:0000256" key="12">
    <source>
        <dbReference type="ARBA" id="ARBA00034629"/>
    </source>
</evidence>
<dbReference type="GO" id="GO:0005829">
    <property type="term" value="C:cytosol"/>
    <property type="evidence" value="ECO:0007669"/>
    <property type="project" value="TreeGrafter"/>
</dbReference>
<dbReference type="InterPro" id="IPR011761">
    <property type="entry name" value="ATP-grasp"/>
</dbReference>
<dbReference type="SUPFAM" id="SSF56059">
    <property type="entry name" value="Glutathione synthetase ATP-binding domain-like"/>
    <property type="match status" value="1"/>
</dbReference>
<evidence type="ECO:0000256" key="14">
    <source>
        <dbReference type="PROSITE-ProRule" id="PRU00409"/>
    </source>
</evidence>
<dbReference type="GO" id="GO:0032958">
    <property type="term" value="P:inositol phosphate biosynthetic process"/>
    <property type="evidence" value="ECO:0007669"/>
    <property type="project" value="TreeGrafter"/>
</dbReference>
<comment type="catalytic activity">
    <reaction evidence="12">
        <text>1D-myo-inositol hexakisphosphate + ATP = 1-diphospho-1D-myo-inositol 2,3,4,5,6-pentakisphosphate + ADP</text>
        <dbReference type="Rhea" id="RHEA:37459"/>
        <dbReference type="ChEBI" id="CHEBI:30616"/>
        <dbReference type="ChEBI" id="CHEBI:58130"/>
        <dbReference type="ChEBI" id="CHEBI:74946"/>
        <dbReference type="ChEBI" id="CHEBI:456216"/>
        <dbReference type="EC" id="2.7.4.24"/>
    </reaction>
    <physiologicalReaction direction="left-to-right" evidence="12">
        <dbReference type="Rhea" id="RHEA:37460"/>
    </physiologicalReaction>
</comment>
<dbReference type="InterPro" id="IPR000560">
    <property type="entry name" value="His_Pase_clade-2"/>
</dbReference>
<reference evidence="18" key="1">
    <citation type="submission" date="2022-07" db="EMBL/GenBank/DDBJ databases">
        <title>Phylogenomic reconstructions and comparative analyses of Kickxellomycotina fungi.</title>
        <authorList>
            <person name="Reynolds N.K."/>
            <person name="Stajich J.E."/>
            <person name="Barry K."/>
            <person name="Grigoriev I.V."/>
            <person name="Crous P."/>
            <person name="Smith M.E."/>
        </authorList>
    </citation>
    <scope>NUCLEOTIDE SEQUENCE</scope>
    <source>
        <strain evidence="18">RSA 567</strain>
    </source>
</reference>
<dbReference type="PROSITE" id="PS50975">
    <property type="entry name" value="ATP_GRASP"/>
    <property type="match status" value="1"/>
</dbReference>
<evidence type="ECO:0000256" key="5">
    <source>
        <dbReference type="ARBA" id="ARBA00022553"/>
    </source>
</evidence>
<comment type="similarity">
    <text evidence="2 15">Belongs to the histidine acid phosphatase family. VIP1 subfamily.</text>
</comment>
<dbReference type="Pfam" id="PF18086">
    <property type="entry name" value="PPIP5K2_N"/>
    <property type="match status" value="1"/>
</dbReference>
<dbReference type="Proteomes" id="UP001151582">
    <property type="component" value="Unassembled WGS sequence"/>
</dbReference>
<evidence type="ECO:0000256" key="3">
    <source>
        <dbReference type="ARBA" id="ARBA00012893"/>
    </source>
</evidence>
<keyword evidence="4 15" id="KW-0963">Cytoplasm</keyword>
<dbReference type="GO" id="GO:0052843">
    <property type="term" value="F:inositol-1-diphosphate-2,3,4,5,6-pentakisphosphate diphosphatase activity"/>
    <property type="evidence" value="ECO:0007669"/>
    <property type="project" value="UniProtKB-ARBA"/>
</dbReference>
<dbReference type="Pfam" id="PF00328">
    <property type="entry name" value="His_Phos_2"/>
    <property type="match status" value="1"/>
</dbReference>
<dbReference type="GO" id="GO:0033857">
    <property type="term" value="F:5-diphosphoinositol pentakisphosphate 1-kinase activity"/>
    <property type="evidence" value="ECO:0007669"/>
    <property type="project" value="TreeGrafter"/>
</dbReference>
<name>A0A9W8B5N1_9FUNG</name>
<dbReference type="OrthoDB" id="18042at2759"/>
<sequence>MTKPNGHLAPSTHFFQFSKSQNTKFVVGVCALDKKARSKPMGNIIERLIKNENFEVVVLGDKVILDEDISKWPWCDFMISFYSQGFPLRKAIAYQKLRGVFSVNSLPLQELLWDRRLVLGILDRMGVPSPRRLVASRDGGPRVSADVQAILETRLGMHMPLDEPLAVVEQLDYNTIRVNGQTITKPFVEKPVSGEDHNIYIYFSQEQGGGARKLFRKVGNKSSEYFPDLWQVRSTGSFLYEEFIDVDNAEDVKVYTIGPSYTHAETRKSPVVDGVVRRNAEGKEVRYVTELSPDEKRYARKVVTSFGQAVCGIDFLRVDGRSLVIDVNGWSFVKGSSEYYDTCAQYLRDLFLQAAEQRMFSLYTPRRPSHEDQWTLKGFLSVFRHADRTPKQKNKYGFTSAPFVTLLKGSRQEVILRKVPQLAEVLEATDQAIAHELEDMTKLHQLRDILSRKMHMEGTKVQLKPSYNKQTGELIKIQVILKWGGGCTHAGERQTRDLAESMRKDLKILNRRLLDELVVYSSSEQRVIATAKYFCETFLQLPALPDDFLIIRKDMLDDSNAAKEQMDAVKSKLKAFFKAHEANLDVAEGFNLPDEMQDPQTFVRGVYDLLARVTRDMRRNLQSPLIQQTVLKNYHWCCNENVALFRERWEKLLQDFGKVEKNKFDPGKVGELYDSMKYDALHNRLLMDRLFIDPESDECNTNLGHLSSSEPRAISPLLARMSLSVPHRVDMEAGAQFSHGVESSPGGSSYNGTGDGAFALSPASSHRTKPVPLPLATSIGSDTSLSASMLLRSVPSPNTPLLEDSTDLAAAIDKSPSSSTVVSTLSSAPSSRRRSISGRHRLSPFPYNRTTIERAGAMTTTPEPIHELYHKAKLLFDFVTPREYGINKQERQEIGVLTSVPLLKRILADLHQIKNQDNPGCRFYFTKESHVHTLLNCVFLSGLPTKFTVHQVEELDFLTQITFEVYERKRDAEGLDPEYSLRVGFSPGAYYSNVIDHQVDAENHSLTAAPRRDLTDHIELATGLQYLQTMLDNTAKSDI</sequence>
<comment type="subcellular location">
    <subcellularLocation>
        <location evidence="1 15">Cytoplasm</location>
        <location evidence="1 15">Cytoskeleton</location>
    </subcellularLocation>
</comment>
<protein>
    <recommendedName>
        <fullName evidence="13 15">Inositol hexakisphosphate and diphosphoinositol-pentakisphosphate kinase</fullName>
        <ecNumber evidence="3 15">2.7.4.24</ecNumber>
    </recommendedName>
</protein>
<dbReference type="Gene3D" id="3.40.50.1240">
    <property type="entry name" value="Phosphoglycerate mutase-like"/>
    <property type="match status" value="1"/>
</dbReference>
<keyword evidence="9 14" id="KW-0067">ATP-binding</keyword>
<dbReference type="InterPro" id="IPR040557">
    <property type="entry name" value="VIP1_N"/>
</dbReference>
<evidence type="ECO:0000313" key="19">
    <source>
        <dbReference type="Proteomes" id="UP001151582"/>
    </source>
</evidence>
<keyword evidence="5" id="KW-0597">Phosphoprotein</keyword>
<comment type="catalytic activity">
    <reaction evidence="11">
        <text>5-diphospho-1D-myo-inositol 1,2,3,4,6-pentakisphosphate + ATP + H(+) = 1,5-bis(diphospho)-1D-myo-inositol 2,3,4,6-tetrakisphosphate + ADP</text>
        <dbReference type="Rhea" id="RHEA:10276"/>
        <dbReference type="ChEBI" id="CHEBI:15378"/>
        <dbReference type="ChEBI" id="CHEBI:30616"/>
        <dbReference type="ChEBI" id="CHEBI:58628"/>
        <dbReference type="ChEBI" id="CHEBI:77983"/>
        <dbReference type="ChEBI" id="CHEBI:456216"/>
        <dbReference type="EC" id="2.7.4.24"/>
    </reaction>
    <physiologicalReaction direction="left-to-right" evidence="11">
        <dbReference type="Rhea" id="RHEA:10277"/>
    </physiologicalReaction>
</comment>
<dbReference type="Gene3D" id="3.40.50.11950">
    <property type="match status" value="1"/>
</dbReference>
<dbReference type="GO" id="GO:0005524">
    <property type="term" value="F:ATP binding"/>
    <property type="evidence" value="ECO:0007669"/>
    <property type="project" value="UniProtKB-UniRule"/>
</dbReference>
<dbReference type="InterPro" id="IPR029033">
    <property type="entry name" value="His_PPase_superfam"/>
</dbReference>
<comment type="function">
    <text evidence="15">Bifunctional inositol kinase that acts in concert with the IP6K kinases to synthesize the diphosphate group-containing inositol pyrophosphates diphosphoinositol pentakisphosphate, PP-InsP5, and bis-diphosphoinositol tetrakisphosphate, (PP)2-InsP4. PP-InsP5 and (PP)2-InsP4, also respectively called InsP7 and InsP8, may regulate a variety of cellular processes, including apoptosis, vesicle trafficking, cytoskeletal dynamics, and exocytosis. Phosphorylates inositol hexakisphosphate (InsP6).</text>
</comment>
<keyword evidence="10" id="KW-0206">Cytoskeleton</keyword>
<dbReference type="FunFam" id="3.30.470.20:FF:000036">
    <property type="entry name" value="Inositol hexakisphosphate and diphosphoinositol-pentakisphosphate kinase"/>
    <property type="match status" value="1"/>
</dbReference>
<feature type="region of interest" description="Disordered" evidence="16">
    <location>
        <begin position="819"/>
        <end position="843"/>
    </location>
</feature>
<dbReference type="InterPro" id="IPR013651">
    <property type="entry name" value="ATP-grasp_RimK-type"/>
</dbReference>